<dbReference type="WBParaSite" id="MBELARI_LOCUS11446">
    <property type="protein sequence ID" value="MBELARI_LOCUS11446"/>
    <property type="gene ID" value="MBELARI_LOCUS11446"/>
</dbReference>
<protein>
    <submittedName>
        <fullName evidence="4">Uncharacterized protein</fullName>
    </submittedName>
</protein>
<feature type="region of interest" description="Disordered" evidence="1">
    <location>
        <begin position="74"/>
        <end position="113"/>
    </location>
</feature>
<name>A0AAF3EBX6_9BILA</name>
<feature type="region of interest" description="Disordered" evidence="1">
    <location>
        <begin position="20"/>
        <end position="48"/>
    </location>
</feature>
<dbReference type="AlphaFoldDB" id="A0AAF3EBX6"/>
<keyword evidence="2" id="KW-0732">Signal</keyword>
<keyword evidence="3" id="KW-1185">Reference proteome</keyword>
<proteinExistence type="predicted"/>
<feature type="compositionally biased region" description="Basic and acidic residues" evidence="1">
    <location>
        <begin position="20"/>
        <end position="38"/>
    </location>
</feature>
<evidence type="ECO:0000313" key="4">
    <source>
        <dbReference type="WBParaSite" id="MBELARI_LOCUS11446"/>
    </source>
</evidence>
<feature type="compositionally biased region" description="Basic and acidic residues" evidence="1">
    <location>
        <begin position="103"/>
        <end position="113"/>
    </location>
</feature>
<evidence type="ECO:0000256" key="1">
    <source>
        <dbReference type="SAM" id="MobiDB-lite"/>
    </source>
</evidence>
<feature type="chain" id="PRO_5042078532" evidence="2">
    <location>
        <begin position="17"/>
        <end position="113"/>
    </location>
</feature>
<feature type="compositionally biased region" description="Basic and acidic residues" evidence="1">
    <location>
        <begin position="81"/>
        <end position="90"/>
    </location>
</feature>
<accession>A0AAF3EBX6</accession>
<reference evidence="4" key="1">
    <citation type="submission" date="2024-02" db="UniProtKB">
        <authorList>
            <consortium name="WormBaseParasite"/>
        </authorList>
    </citation>
    <scope>IDENTIFICATION</scope>
</reference>
<evidence type="ECO:0000313" key="3">
    <source>
        <dbReference type="Proteomes" id="UP000887575"/>
    </source>
</evidence>
<feature type="signal peptide" evidence="2">
    <location>
        <begin position="1"/>
        <end position="16"/>
    </location>
</feature>
<organism evidence="3 4">
    <name type="scientific">Mesorhabditis belari</name>
    <dbReference type="NCBI Taxonomy" id="2138241"/>
    <lineage>
        <taxon>Eukaryota</taxon>
        <taxon>Metazoa</taxon>
        <taxon>Ecdysozoa</taxon>
        <taxon>Nematoda</taxon>
        <taxon>Chromadorea</taxon>
        <taxon>Rhabditida</taxon>
        <taxon>Rhabditina</taxon>
        <taxon>Rhabditomorpha</taxon>
        <taxon>Rhabditoidea</taxon>
        <taxon>Rhabditidae</taxon>
        <taxon>Mesorhabditinae</taxon>
        <taxon>Mesorhabditis</taxon>
    </lineage>
</organism>
<dbReference type="Proteomes" id="UP000887575">
    <property type="component" value="Unassembled WGS sequence"/>
</dbReference>
<sequence length="113" mass="12480">MVKLVIFFFLFIGILSVNREKREESKDSPGKLEDRQSETTDDSEGQETFEQKFLQLSLDVLTLRREIASLQAELLSSRPRSKGEGGDRGDLGNAGRPGLEGLHGPKGEPGECC</sequence>
<evidence type="ECO:0000256" key="2">
    <source>
        <dbReference type="SAM" id="SignalP"/>
    </source>
</evidence>